<evidence type="ECO:0000313" key="2">
    <source>
        <dbReference type="Proteomes" id="UP000001542"/>
    </source>
</evidence>
<sequence length="194" mass="23614">MDLADQQIIEKIRQQIEEYKSLDETTQKILSMIIDLDNCYGELIRYNIEPILIELIKDGARDEDLIYDEEFLQHKHDKALANIIFYCWKQEPTDRWTPIQIQEEIKNIVQYLTDTEKKMYKEYCDKIEDLEQKEYGTFEMINKARDEGFYYCDYTLGDIIYYLDNSFDFDRITPDKFKDFINTRTPYPRPWKNE</sequence>
<reference evidence="1" key="1">
    <citation type="submission" date="2006-10" db="EMBL/GenBank/DDBJ databases">
        <authorList>
            <person name="Amadeo P."/>
            <person name="Zhao Q."/>
            <person name="Wortman J."/>
            <person name="Fraser-Liggett C."/>
            <person name="Carlton J."/>
        </authorList>
    </citation>
    <scope>NUCLEOTIDE SEQUENCE</scope>
    <source>
        <strain evidence="1">G3</strain>
    </source>
</reference>
<protein>
    <submittedName>
        <fullName evidence="1">Uncharacterized protein</fullName>
    </submittedName>
</protein>
<keyword evidence="2" id="KW-1185">Reference proteome</keyword>
<organism evidence="1 2">
    <name type="scientific">Trichomonas vaginalis (strain ATCC PRA-98 / G3)</name>
    <dbReference type="NCBI Taxonomy" id="412133"/>
    <lineage>
        <taxon>Eukaryota</taxon>
        <taxon>Metamonada</taxon>
        <taxon>Parabasalia</taxon>
        <taxon>Trichomonadida</taxon>
        <taxon>Trichomonadidae</taxon>
        <taxon>Trichomonas</taxon>
    </lineage>
</organism>
<dbReference type="RefSeq" id="XP_001323592.1">
    <property type="nucleotide sequence ID" value="XM_001323557.1"/>
</dbReference>
<dbReference type="VEuPathDB" id="TrichDB:TVAGG3_0339580"/>
<dbReference type="InParanoid" id="A2E7H6"/>
<proteinExistence type="predicted"/>
<dbReference type="VEuPathDB" id="TrichDB:TVAG_379510"/>
<reference evidence="1" key="2">
    <citation type="journal article" date="2007" name="Science">
        <title>Draft genome sequence of the sexually transmitted pathogen Trichomonas vaginalis.</title>
        <authorList>
            <person name="Carlton J.M."/>
            <person name="Hirt R.P."/>
            <person name="Silva J.C."/>
            <person name="Delcher A.L."/>
            <person name="Schatz M."/>
            <person name="Zhao Q."/>
            <person name="Wortman J.R."/>
            <person name="Bidwell S.L."/>
            <person name="Alsmark U.C.M."/>
            <person name="Besteiro S."/>
            <person name="Sicheritz-Ponten T."/>
            <person name="Noel C.J."/>
            <person name="Dacks J.B."/>
            <person name="Foster P.G."/>
            <person name="Simillion C."/>
            <person name="Van de Peer Y."/>
            <person name="Miranda-Saavedra D."/>
            <person name="Barton G.J."/>
            <person name="Westrop G.D."/>
            <person name="Mueller S."/>
            <person name="Dessi D."/>
            <person name="Fiori P.L."/>
            <person name="Ren Q."/>
            <person name="Paulsen I."/>
            <person name="Zhang H."/>
            <person name="Bastida-Corcuera F.D."/>
            <person name="Simoes-Barbosa A."/>
            <person name="Brown M.T."/>
            <person name="Hayes R.D."/>
            <person name="Mukherjee M."/>
            <person name="Okumura C.Y."/>
            <person name="Schneider R."/>
            <person name="Smith A.J."/>
            <person name="Vanacova S."/>
            <person name="Villalvazo M."/>
            <person name="Haas B.J."/>
            <person name="Pertea M."/>
            <person name="Feldblyum T.V."/>
            <person name="Utterback T.R."/>
            <person name="Shu C.L."/>
            <person name="Osoegawa K."/>
            <person name="de Jong P.J."/>
            <person name="Hrdy I."/>
            <person name="Horvathova L."/>
            <person name="Zubacova Z."/>
            <person name="Dolezal P."/>
            <person name="Malik S.B."/>
            <person name="Logsdon J.M. Jr."/>
            <person name="Henze K."/>
            <person name="Gupta A."/>
            <person name="Wang C.C."/>
            <person name="Dunne R.L."/>
            <person name="Upcroft J.A."/>
            <person name="Upcroft P."/>
            <person name="White O."/>
            <person name="Salzberg S.L."/>
            <person name="Tang P."/>
            <person name="Chiu C.-H."/>
            <person name="Lee Y.-S."/>
            <person name="Embley T.M."/>
            <person name="Coombs G.H."/>
            <person name="Mottram J.C."/>
            <person name="Tachezy J."/>
            <person name="Fraser-Liggett C.M."/>
            <person name="Johnson P.J."/>
        </authorList>
    </citation>
    <scope>NUCLEOTIDE SEQUENCE [LARGE SCALE GENOMIC DNA]</scope>
    <source>
        <strain evidence="1">G3</strain>
    </source>
</reference>
<dbReference type="AlphaFoldDB" id="A2E7H6"/>
<dbReference type="Proteomes" id="UP000001542">
    <property type="component" value="Unassembled WGS sequence"/>
</dbReference>
<name>A2E7H6_TRIV3</name>
<evidence type="ECO:0000313" key="1">
    <source>
        <dbReference type="EMBL" id="EAY11369.1"/>
    </source>
</evidence>
<gene>
    <name evidence="1" type="ORF">TVAG_379510</name>
</gene>
<dbReference type="EMBL" id="DS113320">
    <property type="protein sequence ID" value="EAY11369.1"/>
    <property type="molecule type" value="Genomic_DNA"/>
</dbReference>
<dbReference type="KEGG" id="tva:4769322"/>
<accession>A2E7H6</accession>